<evidence type="ECO:0000313" key="1">
    <source>
        <dbReference type="EMBL" id="KZV46894.1"/>
    </source>
</evidence>
<dbReference type="AlphaFoldDB" id="A0A2Z7CQJ1"/>
<evidence type="ECO:0000313" key="2">
    <source>
        <dbReference type="Proteomes" id="UP000250235"/>
    </source>
</evidence>
<dbReference type="Proteomes" id="UP000250235">
    <property type="component" value="Unassembled WGS sequence"/>
</dbReference>
<organism evidence="1 2">
    <name type="scientific">Dorcoceras hygrometricum</name>
    <dbReference type="NCBI Taxonomy" id="472368"/>
    <lineage>
        <taxon>Eukaryota</taxon>
        <taxon>Viridiplantae</taxon>
        <taxon>Streptophyta</taxon>
        <taxon>Embryophyta</taxon>
        <taxon>Tracheophyta</taxon>
        <taxon>Spermatophyta</taxon>
        <taxon>Magnoliopsida</taxon>
        <taxon>eudicotyledons</taxon>
        <taxon>Gunneridae</taxon>
        <taxon>Pentapetalae</taxon>
        <taxon>asterids</taxon>
        <taxon>lamiids</taxon>
        <taxon>Lamiales</taxon>
        <taxon>Gesneriaceae</taxon>
        <taxon>Didymocarpoideae</taxon>
        <taxon>Trichosporeae</taxon>
        <taxon>Loxocarpinae</taxon>
        <taxon>Dorcoceras</taxon>
    </lineage>
</organism>
<keyword evidence="2" id="KW-1185">Reference proteome</keyword>
<name>A0A2Z7CQJ1_9LAMI</name>
<gene>
    <name evidence="1" type="ORF">F511_34835</name>
</gene>
<protein>
    <submittedName>
        <fullName evidence="1">Uncharacterized protein</fullName>
    </submittedName>
</protein>
<reference evidence="1 2" key="1">
    <citation type="journal article" date="2015" name="Proc. Natl. Acad. Sci. U.S.A.">
        <title>The resurrection genome of Boea hygrometrica: A blueprint for survival of dehydration.</title>
        <authorList>
            <person name="Xiao L."/>
            <person name="Yang G."/>
            <person name="Zhang L."/>
            <person name="Yang X."/>
            <person name="Zhao S."/>
            <person name="Ji Z."/>
            <person name="Zhou Q."/>
            <person name="Hu M."/>
            <person name="Wang Y."/>
            <person name="Chen M."/>
            <person name="Xu Y."/>
            <person name="Jin H."/>
            <person name="Xiao X."/>
            <person name="Hu G."/>
            <person name="Bao F."/>
            <person name="Hu Y."/>
            <person name="Wan P."/>
            <person name="Li L."/>
            <person name="Deng X."/>
            <person name="Kuang T."/>
            <person name="Xiang C."/>
            <person name="Zhu J.K."/>
            <person name="Oliver M.J."/>
            <person name="He Y."/>
        </authorList>
    </citation>
    <scope>NUCLEOTIDE SEQUENCE [LARGE SCALE GENOMIC DNA]</scope>
    <source>
        <strain evidence="2">cv. XS01</strain>
    </source>
</reference>
<accession>A0A2Z7CQJ1</accession>
<proteinExistence type="predicted"/>
<sequence>MQMLCMKNGITAEGYNQIREPKNSNIAQRNLQRICGHGVCRTYGRYPLTPTRTPLPDASTAQPARCPTYELWDVNTESQTGSYTQPAIILPSQLNRKLKSKPKVRSYQLIKALPEIANAQLLLLLRDPTSSLPQLPKVVSIERATIKECSATVFVQNRDGKRQESTEKSYGEQCLGFATENDDRGKYSKYGISCQI</sequence>
<dbReference type="EMBL" id="KQ995356">
    <property type="protein sequence ID" value="KZV46894.1"/>
    <property type="molecule type" value="Genomic_DNA"/>
</dbReference>